<organism evidence="3">
    <name type="scientific">Tanacetum cinerariifolium</name>
    <name type="common">Dalmatian daisy</name>
    <name type="synonym">Chrysanthemum cinerariifolium</name>
    <dbReference type="NCBI Taxonomy" id="118510"/>
    <lineage>
        <taxon>Eukaryota</taxon>
        <taxon>Viridiplantae</taxon>
        <taxon>Streptophyta</taxon>
        <taxon>Embryophyta</taxon>
        <taxon>Tracheophyta</taxon>
        <taxon>Spermatophyta</taxon>
        <taxon>Magnoliopsida</taxon>
        <taxon>eudicotyledons</taxon>
        <taxon>Gunneridae</taxon>
        <taxon>Pentapetalae</taxon>
        <taxon>asterids</taxon>
        <taxon>campanulids</taxon>
        <taxon>Asterales</taxon>
        <taxon>Asteraceae</taxon>
        <taxon>Asteroideae</taxon>
        <taxon>Anthemideae</taxon>
        <taxon>Anthemidinae</taxon>
        <taxon>Tanacetum</taxon>
    </lineage>
</organism>
<gene>
    <name evidence="3" type="ORF">Tci_684796</name>
</gene>
<feature type="region of interest" description="Disordered" evidence="2">
    <location>
        <begin position="156"/>
        <end position="182"/>
    </location>
</feature>
<keyword evidence="1" id="KW-0175">Coiled coil</keyword>
<protein>
    <submittedName>
        <fullName evidence="3">Uncharacterized protein</fullName>
    </submittedName>
</protein>
<feature type="compositionally biased region" description="Basic and acidic residues" evidence="2">
    <location>
        <begin position="16"/>
        <end position="27"/>
    </location>
</feature>
<feature type="region of interest" description="Disordered" evidence="2">
    <location>
        <begin position="242"/>
        <end position="264"/>
    </location>
</feature>
<feature type="coiled-coil region" evidence="1">
    <location>
        <begin position="83"/>
        <end position="117"/>
    </location>
</feature>
<sequence length="300" mass="33171">MAMLTVRARKGHFLNECRSPKDTKRNGAAEPQMRNVPVETSTSSALVLQCDGVGSYDCSFQAEEEPTNYALMAFTSSSSSSDNELRDNALVVLRQNLEKAEQERDDFKLKLEKFQTSSKNLSQLLASQTNDKIGLCYNTQVFTRFMFDYDDYFTSESDDSLPPSPIYDRHQSGDGPSAPIIEDWVSNSEDESKTKIPQNVPSFVQPTEQPFQSLQAMATAVITKSKLVPINAARPVTAAVPKPHVTTPSQEKPIVTKPHSSPRRHINCSSSLKASNFPPKVIAVNVLQVNAAKGVQGKWE</sequence>
<comment type="caution">
    <text evidence="3">The sequence shown here is derived from an EMBL/GenBank/DDBJ whole genome shotgun (WGS) entry which is preliminary data.</text>
</comment>
<dbReference type="AlphaFoldDB" id="A0A699L1P1"/>
<evidence type="ECO:0000256" key="2">
    <source>
        <dbReference type="SAM" id="MobiDB-lite"/>
    </source>
</evidence>
<feature type="region of interest" description="Disordered" evidence="2">
    <location>
        <begin position="16"/>
        <end position="38"/>
    </location>
</feature>
<dbReference type="EMBL" id="BKCJ010558130">
    <property type="protein sequence ID" value="GFB12825.1"/>
    <property type="molecule type" value="Genomic_DNA"/>
</dbReference>
<reference evidence="3" key="1">
    <citation type="journal article" date="2019" name="Sci. Rep.">
        <title>Draft genome of Tanacetum cinerariifolium, the natural source of mosquito coil.</title>
        <authorList>
            <person name="Yamashiro T."/>
            <person name="Shiraishi A."/>
            <person name="Satake H."/>
            <person name="Nakayama K."/>
        </authorList>
    </citation>
    <scope>NUCLEOTIDE SEQUENCE</scope>
</reference>
<accession>A0A699L1P1</accession>
<name>A0A699L1P1_TANCI</name>
<evidence type="ECO:0000256" key="1">
    <source>
        <dbReference type="SAM" id="Coils"/>
    </source>
</evidence>
<proteinExistence type="predicted"/>
<evidence type="ECO:0000313" key="3">
    <source>
        <dbReference type="EMBL" id="GFB12825.1"/>
    </source>
</evidence>